<name>A0A9X1TRW6_9BACT</name>
<accession>A0A9X1TRW6</accession>
<evidence type="ECO:0000313" key="1">
    <source>
        <dbReference type="EMBL" id="MCF2498399.1"/>
    </source>
</evidence>
<proteinExistence type="predicted"/>
<protein>
    <submittedName>
        <fullName evidence="1">Uncharacterized protein</fullName>
    </submittedName>
</protein>
<reference evidence="1" key="1">
    <citation type="submission" date="2022-01" db="EMBL/GenBank/DDBJ databases">
        <title>Novel species in genus Dyadobacter.</title>
        <authorList>
            <person name="Ma C."/>
        </authorList>
    </citation>
    <scope>NUCLEOTIDE SEQUENCE</scope>
    <source>
        <strain evidence="1">CY357</strain>
    </source>
</reference>
<sequence>MGLRPTYKLADIRAKLEADAKRIEKAILFRLEYLGEECVTLARSLDTYQDQTGILRNSVGYVIARDGRVIKNNFRKSANVVSSTKAGKSKTTKGSADGVKMGEALALEILLGVKRGFVLIVVAGANYASHVETMGYDVISSAEQFAKKEMPLMKAKLKMQVQSMK</sequence>
<gene>
    <name evidence="1" type="ORF">L0661_08780</name>
</gene>
<dbReference type="EMBL" id="JAKFFV010000004">
    <property type="protein sequence ID" value="MCF2498399.1"/>
    <property type="molecule type" value="Genomic_DNA"/>
</dbReference>
<dbReference type="AlphaFoldDB" id="A0A9X1TRW6"/>
<evidence type="ECO:0000313" key="2">
    <source>
        <dbReference type="Proteomes" id="UP001139411"/>
    </source>
</evidence>
<dbReference type="RefSeq" id="WP_235177534.1">
    <property type="nucleotide sequence ID" value="NZ_JAKFFV010000004.1"/>
</dbReference>
<dbReference type="Proteomes" id="UP001139411">
    <property type="component" value="Unassembled WGS sequence"/>
</dbReference>
<comment type="caution">
    <text evidence="1">The sequence shown here is derived from an EMBL/GenBank/DDBJ whole genome shotgun (WGS) entry which is preliminary data.</text>
</comment>
<organism evidence="1 2">
    <name type="scientific">Dyadobacter chenhuakuii</name>
    <dbReference type="NCBI Taxonomy" id="2909339"/>
    <lineage>
        <taxon>Bacteria</taxon>
        <taxon>Pseudomonadati</taxon>
        <taxon>Bacteroidota</taxon>
        <taxon>Cytophagia</taxon>
        <taxon>Cytophagales</taxon>
        <taxon>Spirosomataceae</taxon>
        <taxon>Dyadobacter</taxon>
    </lineage>
</organism>